<accession>A0A1S9I1A6</accession>
<evidence type="ECO:0000313" key="2">
    <source>
        <dbReference type="Proteomes" id="UP000190256"/>
    </source>
</evidence>
<protein>
    <submittedName>
        <fullName evidence="1">Uncharacterized protein</fullName>
    </submittedName>
</protein>
<gene>
    <name evidence="1" type="ORF">BS638_12055</name>
</gene>
<dbReference type="AlphaFoldDB" id="A0A1S9I1A6"/>
<name>A0A1S9I1A6_9CLOT</name>
<comment type="caution">
    <text evidence="1">The sequence shown here is derived from an EMBL/GenBank/DDBJ whole genome shotgun (WGS) entry which is preliminary data.</text>
</comment>
<dbReference type="EMBL" id="MRAE01000040">
    <property type="protein sequence ID" value="OOO64070.1"/>
    <property type="molecule type" value="Genomic_DNA"/>
</dbReference>
<reference evidence="1 2" key="1">
    <citation type="submission" date="2016-12" db="EMBL/GenBank/DDBJ databases">
        <title>Clostridium tepidum sp. nov., a close relative of Clostridium sporogenes and Clostridium botulinum Group I.</title>
        <authorList>
            <person name="Dobritsa A.P."/>
            <person name="Kutumbaka K.K."/>
            <person name="Werner K."/>
            <person name="Wiedmann M."/>
            <person name="Asmus A."/>
            <person name="Samadpour M."/>
        </authorList>
    </citation>
    <scope>NUCLEOTIDE SEQUENCE [LARGE SCALE GENOMIC DNA]</scope>
    <source>
        <strain evidence="1 2">IEH 97212</strain>
    </source>
</reference>
<dbReference type="Proteomes" id="UP000190256">
    <property type="component" value="Unassembled WGS sequence"/>
</dbReference>
<organism evidence="1 2">
    <name type="scientific">Clostridium tepidum</name>
    <dbReference type="NCBI Taxonomy" id="1962263"/>
    <lineage>
        <taxon>Bacteria</taxon>
        <taxon>Bacillati</taxon>
        <taxon>Bacillota</taxon>
        <taxon>Clostridia</taxon>
        <taxon>Eubacteriales</taxon>
        <taxon>Clostridiaceae</taxon>
        <taxon>Clostridium</taxon>
    </lineage>
</organism>
<sequence>MLLLKIYSLEENNMNKNAIEKMKKIIEENKNKSLKNDLKLRAVKNIGESRKAIRNKKSGGLFDK</sequence>
<proteinExistence type="predicted"/>
<evidence type="ECO:0000313" key="1">
    <source>
        <dbReference type="EMBL" id="OOO64070.1"/>
    </source>
</evidence>